<dbReference type="EMBL" id="JAPZEG010000002">
    <property type="protein sequence ID" value="MDE1202605.1"/>
    <property type="molecule type" value="Genomic_DNA"/>
</dbReference>
<feature type="domain" description="HTH deoR-type" evidence="3">
    <location>
        <begin position="2"/>
        <end position="61"/>
    </location>
</feature>
<dbReference type="AlphaFoldDB" id="A0AAW6K087"/>
<evidence type="ECO:0000256" key="2">
    <source>
        <dbReference type="ARBA" id="ARBA00023163"/>
    </source>
</evidence>
<dbReference type="PIRSF" id="PIRSF016838">
    <property type="entry name" value="PafC"/>
    <property type="match status" value="1"/>
</dbReference>
<dbReference type="PROSITE" id="PS52050">
    <property type="entry name" value="WYL"/>
    <property type="match status" value="1"/>
</dbReference>
<proteinExistence type="predicted"/>
<dbReference type="InterPro" id="IPR028349">
    <property type="entry name" value="PafC-like"/>
</dbReference>
<evidence type="ECO:0000259" key="3">
    <source>
        <dbReference type="PROSITE" id="PS51000"/>
    </source>
</evidence>
<name>A0AAW6K087_MEDGN</name>
<organism evidence="4 5">
    <name type="scientific">Mediterraneibacter gnavus</name>
    <name type="common">Ruminococcus gnavus</name>
    <dbReference type="NCBI Taxonomy" id="33038"/>
    <lineage>
        <taxon>Bacteria</taxon>
        <taxon>Bacillati</taxon>
        <taxon>Bacillota</taxon>
        <taxon>Clostridia</taxon>
        <taxon>Lachnospirales</taxon>
        <taxon>Lachnospiraceae</taxon>
        <taxon>Mediterraneibacter</taxon>
    </lineage>
</organism>
<dbReference type="InterPro" id="IPR036388">
    <property type="entry name" value="WH-like_DNA-bd_sf"/>
</dbReference>
<dbReference type="PANTHER" id="PTHR34580:SF1">
    <property type="entry name" value="PROTEIN PAFC"/>
    <property type="match status" value="1"/>
</dbReference>
<dbReference type="InterPro" id="IPR001034">
    <property type="entry name" value="DeoR_HTH"/>
</dbReference>
<dbReference type="InterPro" id="IPR051534">
    <property type="entry name" value="CBASS_pafABC_assoc_protein"/>
</dbReference>
<dbReference type="PANTHER" id="PTHR34580">
    <property type="match status" value="1"/>
</dbReference>
<evidence type="ECO:0000313" key="4">
    <source>
        <dbReference type="EMBL" id="MDE1202605.1"/>
    </source>
</evidence>
<dbReference type="InterPro" id="IPR036390">
    <property type="entry name" value="WH_DNA-bd_sf"/>
</dbReference>
<reference evidence="4" key="1">
    <citation type="submission" date="2022-12" db="EMBL/GenBank/DDBJ databases">
        <title>Genome of R. gnavus strain RSHDN_120.</title>
        <authorList>
            <person name="Abdugheni R."/>
        </authorList>
    </citation>
    <scope>NUCLEOTIDE SEQUENCE</scope>
    <source>
        <strain evidence="4">RSHDN_120</strain>
    </source>
</reference>
<gene>
    <name evidence="4" type="ORF">O4N78_03270</name>
</gene>
<dbReference type="Gene3D" id="1.10.10.10">
    <property type="entry name" value="Winged helix-like DNA-binding domain superfamily/Winged helix DNA-binding domain"/>
    <property type="match status" value="1"/>
</dbReference>
<dbReference type="InterPro" id="IPR013196">
    <property type="entry name" value="HTH_11"/>
</dbReference>
<dbReference type="Proteomes" id="UP001149331">
    <property type="component" value="Unassembled WGS sequence"/>
</dbReference>
<keyword evidence="2" id="KW-0804">Transcription</keyword>
<evidence type="ECO:0000256" key="1">
    <source>
        <dbReference type="ARBA" id="ARBA00023015"/>
    </source>
</evidence>
<accession>A0AAW6K087</accession>
<dbReference type="InterPro" id="IPR026881">
    <property type="entry name" value="WYL_dom"/>
</dbReference>
<protein>
    <submittedName>
        <fullName evidence="4">YafY family protein</fullName>
    </submittedName>
</protein>
<comment type="caution">
    <text evidence="4">The sequence shown here is derived from an EMBL/GenBank/DDBJ whole genome shotgun (WGS) entry which is preliminary data.</text>
</comment>
<dbReference type="InterPro" id="IPR057727">
    <property type="entry name" value="WCX_dom"/>
</dbReference>
<dbReference type="Pfam" id="PF08279">
    <property type="entry name" value="HTH_11"/>
    <property type="match status" value="1"/>
</dbReference>
<dbReference type="PROSITE" id="PS51000">
    <property type="entry name" value="HTH_DEOR_2"/>
    <property type="match status" value="1"/>
</dbReference>
<dbReference type="SUPFAM" id="SSF46785">
    <property type="entry name" value="Winged helix' DNA-binding domain"/>
    <property type="match status" value="1"/>
</dbReference>
<dbReference type="Pfam" id="PF25583">
    <property type="entry name" value="WCX"/>
    <property type="match status" value="1"/>
</dbReference>
<dbReference type="RefSeq" id="WP_272583343.1">
    <property type="nucleotide sequence ID" value="NZ_JAPZEG010000002.1"/>
</dbReference>
<sequence length="298" mass="34856">MKESRLFKIVYYILENGRITAPELAEKFEVSVRTIYRDIDVISSAGIPIYVTTGRNGGIQILENYVLDKALFSEKEKQDILAALQSVSVVSNTYEKDMLTKLSALFNINSDNWFEVDFSRWGSKTQDNTTFELLKNAVISHKALCIMYVNSYGKKSQRKIYPLKMMYRAKEWYVKSYCVDKDDFRIFKFNRILEIQMLSEEFVPMEYPKSTDKPKRSYNKISLCFPKEMAYRVYDEFEGNEIEEMKNGDLMVSSEMPEDNWLIGYLLSFGTQVTVIEPTYLKKILSDEAKKIYEKNKA</sequence>
<dbReference type="GO" id="GO:0003700">
    <property type="term" value="F:DNA-binding transcription factor activity"/>
    <property type="evidence" value="ECO:0007669"/>
    <property type="project" value="InterPro"/>
</dbReference>
<keyword evidence="1" id="KW-0805">Transcription regulation</keyword>
<evidence type="ECO:0000313" key="5">
    <source>
        <dbReference type="Proteomes" id="UP001149331"/>
    </source>
</evidence>
<dbReference type="Pfam" id="PF13280">
    <property type="entry name" value="WYL"/>
    <property type="match status" value="1"/>
</dbReference>